<sequence>MSYEAVFVDLDDTLYSYPECNEAGKRAAWETAKDLGYDLDRDEFDTLYEAGRREVKRELAGTASAHERFLYFKRAIELYTGTHSARDALALGEAYWETYVEEMTLFDGVEETLAALDDAGVDVALVSNLTTRIQLKKIDHLGIEEYLDLVLTSEETGREKPSSVMFTLPLAHLDRRPSETLMVGDSLSADVEGGNAVGLTTVLFNETADGHSGYQQPDHQIDDFRELLELV</sequence>
<evidence type="ECO:0000256" key="3">
    <source>
        <dbReference type="ARBA" id="ARBA00022723"/>
    </source>
</evidence>
<evidence type="ECO:0000256" key="1">
    <source>
        <dbReference type="ARBA" id="ARBA00001946"/>
    </source>
</evidence>
<dbReference type="EMBL" id="JBHTAR010000011">
    <property type="protein sequence ID" value="MFC7198805.1"/>
    <property type="molecule type" value="Genomic_DNA"/>
</dbReference>
<dbReference type="PANTHER" id="PTHR46470:SF2">
    <property type="entry name" value="GLYCERALDEHYDE 3-PHOSPHATE PHOSPHATASE"/>
    <property type="match status" value="1"/>
</dbReference>
<evidence type="ECO:0000313" key="6">
    <source>
        <dbReference type="EMBL" id="MFC7198805.1"/>
    </source>
</evidence>
<dbReference type="InterPro" id="IPR023214">
    <property type="entry name" value="HAD_sf"/>
</dbReference>
<evidence type="ECO:0000256" key="5">
    <source>
        <dbReference type="ARBA" id="ARBA00022842"/>
    </source>
</evidence>
<accession>A0ABD5Z0W9</accession>
<keyword evidence="7" id="KW-1185">Reference proteome</keyword>
<gene>
    <name evidence="6" type="ORF">ACFQJ9_05115</name>
</gene>
<dbReference type="GO" id="GO:0016787">
    <property type="term" value="F:hydrolase activity"/>
    <property type="evidence" value="ECO:0007669"/>
    <property type="project" value="UniProtKB-KW"/>
</dbReference>
<dbReference type="AlphaFoldDB" id="A0ABD5Z0W9"/>
<dbReference type="InterPro" id="IPR006439">
    <property type="entry name" value="HAD-SF_hydro_IA"/>
</dbReference>
<dbReference type="SUPFAM" id="SSF56784">
    <property type="entry name" value="HAD-like"/>
    <property type="match status" value="1"/>
</dbReference>
<dbReference type="Gene3D" id="3.40.50.1000">
    <property type="entry name" value="HAD superfamily/HAD-like"/>
    <property type="match status" value="1"/>
</dbReference>
<protein>
    <submittedName>
        <fullName evidence="6">HAD family hydrolase</fullName>
        <ecNumber evidence="6">3.1.3.-</ecNumber>
    </submittedName>
</protein>
<dbReference type="NCBIfam" id="TIGR01549">
    <property type="entry name" value="HAD-SF-IA-v1"/>
    <property type="match status" value="1"/>
</dbReference>
<keyword evidence="5" id="KW-0460">Magnesium</keyword>
<organism evidence="6 7">
    <name type="scientific">Halospeciosus flavus</name>
    <dbReference type="NCBI Taxonomy" id="3032283"/>
    <lineage>
        <taxon>Archaea</taxon>
        <taxon>Methanobacteriati</taxon>
        <taxon>Methanobacteriota</taxon>
        <taxon>Stenosarchaea group</taxon>
        <taxon>Halobacteria</taxon>
        <taxon>Halobacteriales</taxon>
        <taxon>Halobacteriaceae</taxon>
        <taxon>Halospeciosus</taxon>
    </lineage>
</organism>
<dbReference type="EC" id="3.1.3.-" evidence="6"/>
<evidence type="ECO:0000313" key="7">
    <source>
        <dbReference type="Proteomes" id="UP001596447"/>
    </source>
</evidence>
<reference evidence="6 7" key="1">
    <citation type="journal article" date="2019" name="Int. J. Syst. Evol. Microbiol.">
        <title>The Global Catalogue of Microorganisms (GCM) 10K type strain sequencing project: providing services to taxonomists for standard genome sequencing and annotation.</title>
        <authorList>
            <consortium name="The Broad Institute Genomics Platform"/>
            <consortium name="The Broad Institute Genome Sequencing Center for Infectious Disease"/>
            <person name="Wu L."/>
            <person name="Ma J."/>
        </authorList>
    </citation>
    <scope>NUCLEOTIDE SEQUENCE [LARGE SCALE GENOMIC DNA]</scope>
    <source>
        <strain evidence="6 7">XZGYJ-43</strain>
    </source>
</reference>
<proteinExistence type="inferred from homology"/>
<keyword evidence="4 6" id="KW-0378">Hydrolase</keyword>
<dbReference type="InterPro" id="IPR036412">
    <property type="entry name" value="HAD-like_sf"/>
</dbReference>
<dbReference type="SFLD" id="SFLDS00003">
    <property type="entry name" value="Haloacid_Dehalogenase"/>
    <property type="match status" value="1"/>
</dbReference>
<comment type="cofactor">
    <cofactor evidence="1">
        <name>Mg(2+)</name>
        <dbReference type="ChEBI" id="CHEBI:18420"/>
    </cofactor>
</comment>
<dbReference type="SFLD" id="SFLDG01129">
    <property type="entry name" value="C1.5:_HAD__Beta-PGM__Phosphata"/>
    <property type="match status" value="1"/>
</dbReference>
<dbReference type="InterPro" id="IPR051400">
    <property type="entry name" value="HAD-like_hydrolase"/>
</dbReference>
<evidence type="ECO:0000256" key="4">
    <source>
        <dbReference type="ARBA" id="ARBA00022801"/>
    </source>
</evidence>
<dbReference type="Pfam" id="PF00702">
    <property type="entry name" value="Hydrolase"/>
    <property type="match status" value="1"/>
</dbReference>
<evidence type="ECO:0000256" key="2">
    <source>
        <dbReference type="ARBA" id="ARBA00007958"/>
    </source>
</evidence>
<comment type="similarity">
    <text evidence="2">Belongs to the HAD-like hydrolase superfamily.</text>
</comment>
<dbReference type="Proteomes" id="UP001596447">
    <property type="component" value="Unassembled WGS sequence"/>
</dbReference>
<comment type="caution">
    <text evidence="6">The sequence shown here is derived from an EMBL/GenBank/DDBJ whole genome shotgun (WGS) entry which is preliminary data.</text>
</comment>
<dbReference type="GO" id="GO:0046872">
    <property type="term" value="F:metal ion binding"/>
    <property type="evidence" value="ECO:0007669"/>
    <property type="project" value="UniProtKB-KW"/>
</dbReference>
<dbReference type="RefSeq" id="WP_279528764.1">
    <property type="nucleotide sequence ID" value="NZ_CP122312.1"/>
</dbReference>
<name>A0ABD5Z0W9_9EURY</name>
<dbReference type="Gene3D" id="1.10.150.520">
    <property type="match status" value="1"/>
</dbReference>
<dbReference type="GO" id="GO:0044281">
    <property type="term" value="P:small molecule metabolic process"/>
    <property type="evidence" value="ECO:0007669"/>
    <property type="project" value="UniProtKB-ARBA"/>
</dbReference>
<dbReference type="PANTHER" id="PTHR46470">
    <property type="entry name" value="N-ACYLNEURAMINATE-9-PHOSPHATASE"/>
    <property type="match status" value="1"/>
</dbReference>
<keyword evidence="3" id="KW-0479">Metal-binding</keyword>